<dbReference type="SUPFAM" id="SSF51556">
    <property type="entry name" value="Metallo-dependent hydrolases"/>
    <property type="match status" value="1"/>
</dbReference>
<dbReference type="InterPro" id="IPR032466">
    <property type="entry name" value="Metal_Hydrolase"/>
</dbReference>
<evidence type="ECO:0000256" key="1">
    <source>
        <dbReference type="SAM" id="SignalP"/>
    </source>
</evidence>
<dbReference type="Gene3D" id="3.10.310.70">
    <property type="match status" value="1"/>
</dbReference>
<dbReference type="Proteomes" id="UP000295620">
    <property type="component" value="Unassembled WGS sequence"/>
</dbReference>
<name>A0A4R6SVJ0_9SPHI</name>
<feature type="chain" id="PRO_5020180803" description="Amidohydrolase 3 domain-containing protein" evidence="1">
    <location>
        <begin position="23"/>
        <end position="543"/>
    </location>
</feature>
<evidence type="ECO:0000313" key="4">
    <source>
        <dbReference type="Proteomes" id="UP000295620"/>
    </source>
</evidence>
<dbReference type="Gene3D" id="3.20.20.140">
    <property type="entry name" value="Metal-dependent hydrolases"/>
    <property type="match status" value="1"/>
</dbReference>
<organism evidence="3 4">
    <name type="scientific">Pedobacter metabolipauper</name>
    <dbReference type="NCBI Taxonomy" id="425513"/>
    <lineage>
        <taxon>Bacteria</taxon>
        <taxon>Pseudomonadati</taxon>
        <taxon>Bacteroidota</taxon>
        <taxon>Sphingobacteriia</taxon>
        <taxon>Sphingobacteriales</taxon>
        <taxon>Sphingobacteriaceae</taxon>
        <taxon>Pedobacter</taxon>
    </lineage>
</organism>
<dbReference type="InterPro" id="IPR011059">
    <property type="entry name" value="Metal-dep_hydrolase_composite"/>
</dbReference>
<dbReference type="PANTHER" id="PTHR22642">
    <property type="entry name" value="IMIDAZOLONEPROPIONASE"/>
    <property type="match status" value="1"/>
</dbReference>
<dbReference type="Pfam" id="PF07969">
    <property type="entry name" value="Amidohydro_3"/>
    <property type="match status" value="1"/>
</dbReference>
<evidence type="ECO:0000313" key="3">
    <source>
        <dbReference type="EMBL" id="TDQ08381.1"/>
    </source>
</evidence>
<accession>A0A4R6SVJ0</accession>
<dbReference type="InterPro" id="IPR033932">
    <property type="entry name" value="YtcJ-like"/>
</dbReference>
<evidence type="ECO:0000259" key="2">
    <source>
        <dbReference type="Pfam" id="PF07969"/>
    </source>
</evidence>
<feature type="signal peptide" evidence="1">
    <location>
        <begin position="1"/>
        <end position="22"/>
    </location>
</feature>
<sequence length="543" mass="59965">MKLFFPVIALLLLASCASKKEADLIVYNARVYTVDEEFSIAEAFAVKDGKILETGTTDAIKNEYNAAENLDAGGKAIYPGFIDGHAHFFGYGSGLQQVDLTGTKSWQEVLEKVNAFSGQNKEGWLIGRGWDQNDWDAKGFPDNAALSRLFPDRPVFLTRVDGHAAVVNEAAIKLAGLKPGQQLVGGDVVTEKGRLTGLLIDNAVRLVSEKMPGITAALAAKALMDAQKNCFAVGLTSVTDCGLDYPAVGFIDSLQKAKQLKMRMYVMLSDKPDNYDYLFKKGAIKTEGLNVRSFKVYADGALGSRGACLLMPYADNPHNHGFLLSDKKHFAEVAEKIYAKGFQMCTHAIGDSANREILNVYAKVLKGKNDKRWRIEHVQVISEKDFSLFKDFSVIPSVQSTHATSDMYWAGDRLGAERLKGAYAYKKLLQQNGWLVLGTDFPVESIDPLLTFYASVVRKDAKGYPESGFQVENALSKEETLRGMTIWAAKGNFEEKEKGSIEAGKFADFVIADQDLMMVKPQEILKTKILKTYLNGEKVYEKQ</sequence>
<dbReference type="PROSITE" id="PS51257">
    <property type="entry name" value="PROKAR_LIPOPROTEIN"/>
    <property type="match status" value="1"/>
</dbReference>
<comment type="caution">
    <text evidence="3">The sequence shown here is derived from an EMBL/GenBank/DDBJ whole genome shotgun (WGS) entry which is preliminary data.</text>
</comment>
<keyword evidence="1" id="KW-0732">Signal</keyword>
<dbReference type="SUPFAM" id="SSF51338">
    <property type="entry name" value="Composite domain of metallo-dependent hydrolases"/>
    <property type="match status" value="1"/>
</dbReference>
<dbReference type="CDD" id="cd01300">
    <property type="entry name" value="YtcJ_like"/>
    <property type="match status" value="1"/>
</dbReference>
<dbReference type="EMBL" id="SNYC01000005">
    <property type="protein sequence ID" value="TDQ08381.1"/>
    <property type="molecule type" value="Genomic_DNA"/>
</dbReference>
<dbReference type="Gene3D" id="2.30.40.10">
    <property type="entry name" value="Urease, subunit C, domain 1"/>
    <property type="match status" value="1"/>
</dbReference>
<dbReference type="GO" id="GO:0016810">
    <property type="term" value="F:hydrolase activity, acting on carbon-nitrogen (but not peptide) bonds"/>
    <property type="evidence" value="ECO:0007669"/>
    <property type="project" value="InterPro"/>
</dbReference>
<dbReference type="OrthoDB" id="9767366at2"/>
<dbReference type="PANTHER" id="PTHR22642:SF2">
    <property type="entry name" value="PROTEIN LONG AFTER FAR-RED 3"/>
    <property type="match status" value="1"/>
</dbReference>
<feature type="domain" description="Amidohydrolase 3" evidence="2">
    <location>
        <begin position="70"/>
        <end position="540"/>
    </location>
</feature>
<protein>
    <recommendedName>
        <fullName evidence="2">Amidohydrolase 3 domain-containing protein</fullName>
    </recommendedName>
</protein>
<proteinExistence type="predicted"/>
<dbReference type="AlphaFoldDB" id="A0A4R6SVJ0"/>
<gene>
    <name evidence="3" type="ORF">ATK78_2893</name>
</gene>
<dbReference type="RefSeq" id="WP_133576760.1">
    <property type="nucleotide sequence ID" value="NZ_SNYC01000005.1"/>
</dbReference>
<reference evidence="3 4" key="1">
    <citation type="submission" date="2019-03" db="EMBL/GenBank/DDBJ databases">
        <title>Genomic Encyclopedia of Archaeal and Bacterial Type Strains, Phase II (KMG-II): from individual species to whole genera.</title>
        <authorList>
            <person name="Goeker M."/>
        </authorList>
    </citation>
    <scope>NUCLEOTIDE SEQUENCE [LARGE SCALE GENOMIC DNA]</scope>
    <source>
        <strain evidence="3 4">DSM 19035</strain>
    </source>
</reference>
<dbReference type="InterPro" id="IPR013108">
    <property type="entry name" value="Amidohydro_3"/>
</dbReference>
<keyword evidence="4" id="KW-1185">Reference proteome</keyword>